<proteinExistence type="predicted"/>
<organism evidence="1 2">
    <name type="scientific">Coccomyxa viridis</name>
    <dbReference type="NCBI Taxonomy" id="1274662"/>
    <lineage>
        <taxon>Eukaryota</taxon>
        <taxon>Viridiplantae</taxon>
        <taxon>Chlorophyta</taxon>
        <taxon>core chlorophytes</taxon>
        <taxon>Trebouxiophyceae</taxon>
        <taxon>Trebouxiophyceae incertae sedis</taxon>
        <taxon>Coccomyxaceae</taxon>
        <taxon>Coccomyxa</taxon>
    </lineage>
</organism>
<dbReference type="AlphaFoldDB" id="A0AAV1HXE2"/>
<evidence type="ECO:0000313" key="1">
    <source>
        <dbReference type="EMBL" id="CAK0751284.1"/>
    </source>
</evidence>
<keyword evidence="2" id="KW-1185">Reference proteome</keyword>
<name>A0AAV1HXE2_9CHLO</name>
<protein>
    <submittedName>
        <fullName evidence="1">Uncharacterized protein</fullName>
    </submittedName>
</protein>
<evidence type="ECO:0000313" key="2">
    <source>
        <dbReference type="Proteomes" id="UP001314263"/>
    </source>
</evidence>
<sequence length="164" mass="18762">MPHKGQGFPRFDCNLGSAARLEKRFNEIVAIPVLGLRARHAHDNKSVLSAETTNKYFQNKIMHQTSRKKLEPYYPNAPRNRPKETLHTIVGNRFKLHPCIKHETYRGSSKIRFSDGNPDALRPWKTTNQVFAECMLVQDTVGMANSGISSDVAKYMRRKQGMYA</sequence>
<dbReference type="EMBL" id="CAUYUE010000003">
    <property type="protein sequence ID" value="CAK0751284.1"/>
    <property type="molecule type" value="Genomic_DNA"/>
</dbReference>
<comment type="caution">
    <text evidence="1">The sequence shown here is derived from an EMBL/GenBank/DDBJ whole genome shotgun (WGS) entry which is preliminary data.</text>
</comment>
<gene>
    <name evidence="1" type="ORF">CVIRNUC_002056</name>
</gene>
<accession>A0AAV1HXE2</accession>
<dbReference type="Proteomes" id="UP001314263">
    <property type="component" value="Unassembled WGS sequence"/>
</dbReference>
<reference evidence="1 2" key="1">
    <citation type="submission" date="2023-10" db="EMBL/GenBank/DDBJ databases">
        <authorList>
            <person name="Maclean D."/>
            <person name="Macfadyen A."/>
        </authorList>
    </citation>
    <scope>NUCLEOTIDE SEQUENCE [LARGE SCALE GENOMIC DNA]</scope>
</reference>